<evidence type="ECO:0000256" key="2">
    <source>
        <dbReference type="SAM" id="MobiDB-lite"/>
    </source>
</evidence>
<dbReference type="AlphaFoldDB" id="A0A183CVT9"/>
<keyword evidence="1" id="KW-0694">RNA-binding</keyword>
<evidence type="ECO:0000259" key="3">
    <source>
        <dbReference type="SMART" id="SM01218"/>
    </source>
</evidence>
<dbReference type="Proteomes" id="UP000271098">
    <property type="component" value="Unassembled WGS sequence"/>
</dbReference>
<feature type="compositionally biased region" description="Basic and acidic residues" evidence="2">
    <location>
        <begin position="46"/>
        <end position="55"/>
    </location>
</feature>
<dbReference type="GO" id="GO:0003723">
    <property type="term" value="F:RNA binding"/>
    <property type="evidence" value="ECO:0007669"/>
    <property type="project" value="UniProtKB-KW"/>
</dbReference>
<name>A0A183CVT9_9BILA</name>
<sequence length="120" mass="13420">MMDLYVLTKNDFTQGPSVGRITKRATTGARFGRGMTRRQGSAIGRPRNEPRKQVTSEELDRELDAYMRVIGIHFIKGLTGTGLANGTWKNLLLAVKFGIVGEGRLQIASIAYRPQHRLMM</sequence>
<dbReference type="SMART" id="SM01218">
    <property type="entry name" value="FoP_duplication"/>
    <property type="match status" value="1"/>
</dbReference>
<evidence type="ECO:0000313" key="5">
    <source>
        <dbReference type="Proteomes" id="UP000271098"/>
    </source>
</evidence>
<dbReference type="WBParaSite" id="GPUH_0000058001-mRNA-1">
    <property type="protein sequence ID" value="GPUH_0000058001-mRNA-1"/>
    <property type="gene ID" value="GPUH_0000058001"/>
</dbReference>
<evidence type="ECO:0000313" key="6">
    <source>
        <dbReference type="WBParaSite" id="GPUH_0000058001-mRNA-1"/>
    </source>
</evidence>
<dbReference type="InterPro" id="IPR025715">
    <property type="entry name" value="FoP_C"/>
</dbReference>
<reference evidence="4 5" key="2">
    <citation type="submission" date="2018-11" db="EMBL/GenBank/DDBJ databases">
        <authorList>
            <consortium name="Pathogen Informatics"/>
        </authorList>
    </citation>
    <scope>NUCLEOTIDE SEQUENCE [LARGE SCALE GENOMIC DNA]</scope>
</reference>
<keyword evidence="5" id="KW-1185">Reference proteome</keyword>
<dbReference type="Pfam" id="PF13865">
    <property type="entry name" value="FoP_duplication"/>
    <property type="match status" value="1"/>
</dbReference>
<reference evidence="6" key="1">
    <citation type="submission" date="2016-06" db="UniProtKB">
        <authorList>
            <consortium name="WormBaseParasite"/>
        </authorList>
    </citation>
    <scope>IDENTIFICATION</scope>
</reference>
<accession>A0A183CVT9</accession>
<organism evidence="6">
    <name type="scientific">Gongylonema pulchrum</name>
    <dbReference type="NCBI Taxonomy" id="637853"/>
    <lineage>
        <taxon>Eukaryota</taxon>
        <taxon>Metazoa</taxon>
        <taxon>Ecdysozoa</taxon>
        <taxon>Nematoda</taxon>
        <taxon>Chromadorea</taxon>
        <taxon>Rhabditida</taxon>
        <taxon>Spirurina</taxon>
        <taxon>Spiruromorpha</taxon>
        <taxon>Spiruroidea</taxon>
        <taxon>Gongylonematidae</taxon>
        <taxon>Gongylonema</taxon>
    </lineage>
</organism>
<protein>
    <submittedName>
        <fullName evidence="6">FoP_duplication domain-containing protein</fullName>
    </submittedName>
</protein>
<gene>
    <name evidence="4" type="ORF">GPUH_LOCUS580</name>
</gene>
<dbReference type="EMBL" id="UYRT01000543">
    <property type="protein sequence ID" value="VDK28336.1"/>
    <property type="molecule type" value="Genomic_DNA"/>
</dbReference>
<dbReference type="OrthoDB" id="1049195at2759"/>
<evidence type="ECO:0000313" key="4">
    <source>
        <dbReference type="EMBL" id="VDK28336.1"/>
    </source>
</evidence>
<feature type="domain" description="Chromatin target of PRMT1 protein C-terminal" evidence="3">
    <location>
        <begin position="8"/>
        <end position="70"/>
    </location>
</feature>
<feature type="region of interest" description="Disordered" evidence="2">
    <location>
        <begin position="26"/>
        <end position="57"/>
    </location>
</feature>
<proteinExistence type="predicted"/>
<evidence type="ECO:0000256" key="1">
    <source>
        <dbReference type="ARBA" id="ARBA00022884"/>
    </source>
</evidence>